<dbReference type="EMBL" id="BAAAFN010000006">
    <property type="protein sequence ID" value="GAA0220741.1"/>
    <property type="molecule type" value="Genomic_DNA"/>
</dbReference>
<dbReference type="CDD" id="cd00082">
    <property type="entry name" value="HisKA"/>
    <property type="match status" value="1"/>
</dbReference>
<evidence type="ECO:0000256" key="2">
    <source>
        <dbReference type="ARBA" id="ARBA00012438"/>
    </source>
</evidence>
<dbReference type="PROSITE" id="PS50109">
    <property type="entry name" value="HIS_KIN"/>
    <property type="match status" value="1"/>
</dbReference>
<name>A0ABP3D224_9BURK</name>
<sequence>MMLTDTRHSTGMRRRLMLEWLALVAVLTLLSTALAFWQNLPGIRDVNRRAYDLSMQAVHSPPASRNIVIITIDDASIDALGYWPWRRSVHAALLDHLHGARAVALDLILSAPHPTHPQDDRILAEAIGRHGRVVLPEVLSPDGRYRITPIPSLAQAAAALGRIDTSPGHDGVLRTVELRRTPQNGSPPLPHLIVALARMSGQDAAVERTRAIPPDTASFIRFIDPVPGYTLYPYAAVLNGLVPEAAFRDRIVLVGAWASGLGDQLPTPMGGMTAGVEILATALQNLQDDLWIRISPAWITALAGLGLILPVCLGLGVLSPRRGLACALAACVLFLAANALLLQWAGYWLPPAGILAALILAYPLWSWRSQEASLSHIDAELERLSIPSTSADPGSDLAMHARAGPDTLPERAVRLHQAVTRLKQATQAQEETLSFLSHDMRSPQNAILAIIELRRQAPERWAEGAVLAHIEQQSRTTLDLVDHIVQLGRAESAPLNRHPVYLDDLIQECCDRRWPKAEQRAIALRFEARHPDAMADIDAELMSRAIGNLLDNALLYTPERGIVECTLDTDGRFWRIHVQDTGPGIPPDQMKRLFARFQRLPGDAGKPAGSGLGLAFVKAVAQRHGGQASCVSTPGQGARFTISIPVQAH</sequence>
<dbReference type="CDD" id="cd00075">
    <property type="entry name" value="HATPase"/>
    <property type="match status" value="1"/>
</dbReference>
<evidence type="ECO:0000256" key="7">
    <source>
        <dbReference type="ARBA" id="ARBA00022840"/>
    </source>
</evidence>
<dbReference type="EC" id="2.7.13.3" evidence="2"/>
<evidence type="ECO:0000256" key="3">
    <source>
        <dbReference type="ARBA" id="ARBA00022553"/>
    </source>
</evidence>
<dbReference type="PANTHER" id="PTHR42878">
    <property type="entry name" value="TWO-COMPONENT HISTIDINE KINASE"/>
    <property type="match status" value="1"/>
</dbReference>
<dbReference type="Pfam" id="PF02518">
    <property type="entry name" value="HATPase_c"/>
    <property type="match status" value="1"/>
</dbReference>
<dbReference type="InterPro" id="IPR003594">
    <property type="entry name" value="HATPase_dom"/>
</dbReference>
<dbReference type="PANTHER" id="PTHR42878:SF7">
    <property type="entry name" value="SENSOR HISTIDINE KINASE GLRK"/>
    <property type="match status" value="1"/>
</dbReference>
<dbReference type="InterPro" id="IPR036097">
    <property type="entry name" value="HisK_dim/P_sf"/>
</dbReference>
<keyword evidence="3" id="KW-0597">Phosphoprotein</keyword>
<dbReference type="Pfam" id="PF05226">
    <property type="entry name" value="CHASE2"/>
    <property type="match status" value="1"/>
</dbReference>
<feature type="transmembrane region" description="Helical" evidence="9">
    <location>
        <begin position="324"/>
        <end position="341"/>
    </location>
</feature>
<protein>
    <recommendedName>
        <fullName evidence="2">histidine kinase</fullName>
        <ecNumber evidence="2">2.7.13.3</ecNumber>
    </recommendedName>
</protein>
<comment type="catalytic activity">
    <reaction evidence="1">
        <text>ATP + protein L-histidine = ADP + protein N-phospho-L-histidine.</text>
        <dbReference type="EC" id="2.7.13.3"/>
    </reaction>
</comment>
<evidence type="ECO:0000256" key="4">
    <source>
        <dbReference type="ARBA" id="ARBA00022679"/>
    </source>
</evidence>
<evidence type="ECO:0000256" key="5">
    <source>
        <dbReference type="ARBA" id="ARBA00022741"/>
    </source>
</evidence>
<dbReference type="SMART" id="SM00387">
    <property type="entry name" value="HATPase_c"/>
    <property type="match status" value="1"/>
</dbReference>
<evidence type="ECO:0000256" key="1">
    <source>
        <dbReference type="ARBA" id="ARBA00000085"/>
    </source>
</evidence>
<dbReference type="InterPro" id="IPR036890">
    <property type="entry name" value="HATPase_C_sf"/>
</dbReference>
<keyword evidence="9" id="KW-1133">Transmembrane helix</keyword>
<dbReference type="SUPFAM" id="SSF47384">
    <property type="entry name" value="Homodimeric domain of signal transducing histidine kinase"/>
    <property type="match status" value="1"/>
</dbReference>
<dbReference type="InterPro" id="IPR050351">
    <property type="entry name" value="BphY/WalK/GraS-like"/>
</dbReference>
<dbReference type="RefSeq" id="WP_343820095.1">
    <property type="nucleotide sequence ID" value="NZ_BAAAFN010000006.1"/>
</dbReference>
<comment type="caution">
    <text evidence="11">The sequence shown here is derived from an EMBL/GenBank/DDBJ whole genome shotgun (WGS) entry which is preliminary data.</text>
</comment>
<dbReference type="Gene3D" id="3.30.565.10">
    <property type="entry name" value="Histidine kinase-like ATPase, C-terminal domain"/>
    <property type="match status" value="1"/>
</dbReference>
<evidence type="ECO:0000313" key="11">
    <source>
        <dbReference type="EMBL" id="GAA0220741.1"/>
    </source>
</evidence>
<dbReference type="Proteomes" id="UP001501176">
    <property type="component" value="Unassembled WGS sequence"/>
</dbReference>
<dbReference type="InterPro" id="IPR004358">
    <property type="entry name" value="Sig_transdc_His_kin-like_C"/>
</dbReference>
<dbReference type="InterPro" id="IPR003661">
    <property type="entry name" value="HisK_dim/P_dom"/>
</dbReference>
<evidence type="ECO:0000256" key="9">
    <source>
        <dbReference type="SAM" id="Phobius"/>
    </source>
</evidence>
<gene>
    <name evidence="11" type="ORF">GCM10009125_07240</name>
</gene>
<dbReference type="InterPro" id="IPR007890">
    <property type="entry name" value="CHASE2"/>
</dbReference>
<dbReference type="PRINTS" id="PR00344">
    <property type="entry name" value="BCTRLSENSOR"/>
</dbReference>
<dbReference type="InterPro" id="IPR005467">
    <property type="entry name" value="His_kinase_dom"/>
</dbReference>
<keyword evidence="9" id="KW-0812">Transmembrane</keyword>
<keyword evidence="6" id="KW-0418">Kinase</keyword>
<dbReference type="SUPFAM" id="SSF55874">
    <property type="entry name" value="ATPase domain of HSP90 chaperone/DNA topoisomerase II/histidine kinase"/>
    <property type="match status" value="1"/>
</dbReference>
<keyword evidence="12" id="KW-1185">Reference proteome</keyword>
<evidence type="ECO:0000256" key="8">
    <source>
        <dbReference type="ARBA" id="ARBA00023012"/>
    </source>
</evidence>
<reference evidence="12" key="1">
    <citation type="journal article" date="2019" name="Int. J. Syst. Evol. Microbiol.">
        <title>The Global Catalogue of Microorganisms (GCM) 10K type strain sequencing project: providing services to taxonomists for standard genome sequencing and annotation.</title>
        <authorList>
            <consortium name="The Broad Institute Genomics Platform"/>
            <consortium name="The Broad Institute Genome Sequencing Center for Infectious Disease"/>
            <person name="Wu L."/>
            <person name="Ma J."/>
        </authorList>
    </citation>
    <scope>NUCLEOTIDE SEQUENCE [LARGE SCALE GENOMIC DNA]</scope>
    <source>
        <strain evidence="12">JCM 16240</strain>
    </source>
</reference>
<dbReference type="Gene3D" id="1.10.287.130">
    <property type="match status" value="1"/>
</dbReference>
<accession>A0ABP3D224</accession>
<evidence type="ECO:0000259" key="10">
    <source>
        <dbReference type="PROSITE" id="PS50109"/>
    </source>
</evidence>
<feature type="transmembrane region" description="Helical" evidence="9">
    <location>
        <begin position="297"/>
        <end position="317"/>
    </location>
</feature>
<keyword evidence="9" id="KW-0472">Membrane</keyword>
<evidence type="ECO:0000256" key="6">
    <source>
        <dbReference type="ARBA" id="ARBA00022777"/>
    </source>
</evidence>
<keyword evidence="8" id="KW-0902">Two-component regulatory system</keyword>
<keyword evidence="5" id="KW-0547">Nucleotide-binding</keyword>
<keyword evidence="4" id="KW-0808">Transferase</keyword>
<feature type="domain" description="Histidine kinase" evidence="10">
    <location>
        <begin position="435"/>
        <end position="648"/>
    </location>
</feature>
<proteinExistence type="predicted"/>
<evidence type="ECO:0000313" key="12">
    <source>
        <dbReference type="Proteomes" id="UP001501176"/>
    </source>
</evidence>
<keyword evidence="7" id="KW-0067">ATP-binding</keyword>
<organism evidence="11 12">
    <name type="scientific">Castellaniella daejeonensis</name>
    <dbReference type="NCBI Taxonomy" id="659013"/>
    <lineage>
        <taxon>Bacteria</taxon>
        <taxon>Pseudomonadati</taxon>
        <taxon>Pseudomonadota</taxon>
        <taxon>Betaproteobacteria</taxon>
        <taxon>Burkholderiales</taxon>
        <taxon>Alcaligenaceae</taxon>
        <taxon>Castellaniella</taxon>
    </lineage>
</organism>
<dbReference type="SMART" id="SM01080">
    <property type="entry name" value="CHASE2"/>
    <property type="match status" value="1"/>
</dbReference>